<feature type="domain" description="CAAX prenyl protease 2/Lysostaphin resistance protein A-like" evidence="2">
    <location>
        <begin position="141"/>
        <end position="242"/>
    </location>
</feature>
<keyword evidence="1" id="KW-0472">Membrane</keyword>
<dbReference type="Proteomes" id="UP000706039">
    <property type="component" value="Unassembled WGS sequence"/>
</dbReference>
<keyword evidence="3" id="KW-0482">Metalloprotease</keyword>
<feature type="transmembrane region" description="Helical" evidence="1">
    <location>
        <begin position="44"/>
        <end position="64"/>
    </location>
</feature>
<evidence type="ECO:0000313" key="3">
    <source>
        <dbReference type="EMBL" id="MBY8824107.1"/>
    </source>
</evidence>
<evidence type="ECO:0000256" key="1">
    <source>
        <dbReference type="SAM" id="Phobius"/>
    </source>
</evidence>
<protein>
    <submittedName>
        <fullName evidence="3">CPBP family intramembrane metalloprotease</fullName>
    </submittedName>
</protein>
<dbReference type="InterPro" id="IPR003675">
    <property type="entry name" value="Rce1/LyrA-like_dom"/>
</dbReference>
<accession>A0ABS7PRZ3</accession>
<keyword evidence="3" id="KW-0645">Protease</keyword>
<keyword evidence="1" id="KW-0812">Transmembrane</keyword>
<sequence>MGETGMERERSGTGVGLYLLLTMLLCAAPYALMARYGVSGGAGGYVTALMWGPAVAAILTVWLLRLDWSSLGFAWRGTSSSWASYLLPIGYAGLAYVIVWSTGMGRFATPESIAPLAAQIGWTIEDPMLFAVLFFVFTGVTGIIVGTARGLGEEIGWRGFMAPRLQDRFGFTRAAAITGLIWASWHVPLILYADYNSAAPRGFALVCFFVMVMNLSFIMAWFRLKSGSVWPAAIMHGSHNLFIQRIFTPLTEPTGDITAYAIDEFGFMLAITSFAVALYLWFRRGEAVAAHEARRSGRETA</sequence>
<proteinExistence type="predicted"/>
<feature type="transmembrane region" description="Helical" evidence="1">
    <location>
        <begin position="128"/>
        <end position="151"/>
    </location>
</feature>
<name>A0ABS7PRZ3_9SPHN</name>
<evidence type="ECO:0000313" key="4">
    <source>
        <dbReference type="Proteomes" id="UP000706039"/>
    </source>
</evidence>
<dbReference type="GO" id="GO:0008237">
    <property type="term" value="F:metallopeptidase activity"/>
    <property type="evidence" value="ECO:0007669"/>
    <property type="project" value="UniProtKB-KW"/>
</dbReference>
<dbReference type="RefSeq" id="WP_222991196.1">
    <property type="nucleotide sequence ID" value="NZ_JAINVV010000008.1"/>
</dbReference>
<keyword evidence="3" id="KW-0378">Hydrolase</keyword>
<comment type="caution">
    <text evidence="3">The sequence shown here is derived from an EMBL/GenBank/DDBJ whole genome shotgun (WGS) entry which is preliminary data.</text>
</comment>
<feature type="transmembrane region" description="Helical" evidence="1">
    <location>
        <begin position="203"/>
        <end position="222"/>
    </location>
</feature>
<feature type="transmembrane region" description="Helical" evidence="1">
    <location>
        <begin position="12"/>
        <end position="32"/>
    </location>
</feature>
<feature type="transmembrane region" description="Helical" evidence="1">
    <location>
        <begin position="259"/>
        <end position="282"/>
    </location>
</feature>
<feature type="transmembrane region" description="Helical" evidence="1">
    <location>
        <begin position="171"/>
        <end position="191"/>
    </location>
</feature>
<dbReference type="InterPro" id="IPR042150">
    <property type="entry name" value="MmRce1-like"/>
</dbReference>
<keyword evidence="1" id="KW-1133">Transmembrane helix</keyword>
<reference evidence="3 4" key="1">
    <citation type="submission" date="2021-08" db="EMBL/GenBank/DDBJ databases">
        <authorList>
            <person name="Tuo L."/>
        </authorList>
    </citation>
    <scope>NUCLEOTIDE SEQUENCE [LARGE SCALE GENOMIC DNA]</scope>
    <source>
        <strain evidence="3 4">JCM 31229</strain>
    </source>
</reference>
<dbReference type="EMBL" id="JAINVV010000008">
    <property type="protein sequence ID" value="MBY8824107.1"/>
    <property type="molecule type" value="Genomic_DNA"/>
</dbReference>
<organism evidence="3 4">
    <name type="scientific">Sphingomonas colocasiae</name>
    <dbReference type="NCBI Taxonomy" id="1848973"/>
    <lineage>
        <taxon>Bacteria</taxon>
        <taxon>Pseudomonadati</taxon>
        <taxon>Pseudomonadota</taxon>
        <taxon>Alphaproteobacteria</taxon>
        <taxon>Sphingomonadales</taxon>
        <taxon>Sphingomonadaceae</taxon>
        <taxon>Sphingomonas</taxon>
    </lineage>
</organism>
<feature type="transmembrane region" description="Helical" evidence="1">
    <location>
        <begin position="85"/>
        <end position="108"/>
    </location>
</feature>
<dbReference type="PANTHER" id="PTHR35797:SF1">
    <property type="entry name" value="PROTEASE"/>
    <property type="match status" value="1"/>
</dbReference>
<evidence type="ECO:0000259" key="2">
    <source>
        <dbReference type="Pfam" id="PF02517"/>
    </source>
</evidence>
<keyword evidence="4" id="KW-1185">Reference proteome</keyword>
<dbReference type="PANTHER" id="PTHR35797">
    <property type="entry name" value="PROTEASE-RELATED"/>
    <property type="match status" value="1"/>
</dbReference>
<gene>
    <name evidence="3" type="ORF">K7G82_17520</name>
</gene>
<dbReference type="Pfam" id="PF02517">
    <property type="entry name" value="Rce1-like"/>
    <property type="match status" value="1"/>
</dbReference>